<dbReference type="PROSITE" id="PS50927">
    <property type="entry name" value="BULB_LECTIN"/>
    <property type="match status" value="1"/>
</dbReference>
<dbReference type="InterPro" id="IPR036426">
    <property type="entry name" value="Bulb-type_lectin_dom_sf"/>
</dbReference>
<dbReference type="CDD" id="cd00028">
    <property type="entry name" value="B_lectin"/>
    <property type="match status" value="1"/>
</dbReference>
<evidence type="ECO:0000259" key="1">
    <source>
        <dbReference type="PROSITE" id="PS50927"/>
    </source>
</evidence>
<feature type="domain" description="Bulb-type lectin" evidence="1">
    <location>
        <begin position="33"/>
        <end position="140"/>
    </location>
</feature>
<reference evidence="3" key="1">
    <citation type="submission" date="2019-12" db="EMBL/GenBank/DDBJ databases">
        <title>Complete and draft genome sequences of new strains and members of some known species of the genus Rathayibacter isolated from plants.</title>
        <authorList>
            <person name="Tarlachkov S.V."/>
            <person name="Starodumova I.P."/>
            <person name="Dorofeeva L.V."/>
            <person name="Prisyazhnaya N.V."/>
            <person name="Leyn S."/>
            <person name="Zlamal J."/>
            <person name="Elan M."/>
            <person name="Osterman A.L."/>
            <person name="Nadler S."/>
            <person name="Subbotin S.A."/>
            <person name="Evtushenko L.I."/>
        </authorList>
    </citation>
    <scope>NUCLEOTIDE SEQUENCE [LARGE SCALE GENOMIC DNA]</scope>
    <source>
        <strain evidence="3">VKM Ac-2761</strain>
    </source>
</reference>
<evidence type="ECO:0000313" key="3">
    <source>
        <dbReference type="Proteomes" id="UP000465031"/>
    </source>
</evidence>
<dbReference type="Gene3D" id="2.90.10.10">
    <property type="entry name" value="Bulb-type lectin domain"/>
    <property type="match status" value="1"/>
</dbReference>
<sequence length="418" mass="45090">MMQDDGNLVFYASGGEPLWDTGTSIRDIRDSFSGSVPVNYELSDGDTITAPNGFFRLTMQSDGNPVIYSSDGNVMWAAGVSSPHARLVPQADGNLVIYSAKNLAIWSTNTKGSGKSLSMTDDGRAVLTSGAGSTIWETAPASTTARQFVSAGTIGSAVSAAIDSTRRATSEERAVIVPSSSIDMVREAAVMATLWDASLIVTDSDTDASQTNARMSSLNTTRVRLYGTSRAFPSSFISGLKSGTTIDKSILADRAYDRTSQMWDLSTRKEQLVIAATSSAENLPMAAALAMERKAPLLIVGDQSDNQKLYNSLNSSLKEKTHPGIVQIGNALDLSQFTADEVKKKIETFDVGERDSAWLRISTRAMSAHSSGLDLWTAPSDQPAHIIVQHLRRLEATRSSFQLASLPRWEQQARHPRI</sequence>
<accession>A0AAE6V5Q3</accession>
<proteinExistence type="predicted"/>
<dbReference type="EMBL" id="CP047186">
    <property type="protein sequence ID" value="QHC55098.1"/>
    <property type="molecule type" value="Genomic_DNA"/>
</dbReference>
<gene>
    <name evidence="2" type="ORF">GSU10_05250</name>
</gene>
<protein>
    <recommendedName>
        <fullName evidence="1">Bulb-type lectin domain-containing protein</fullName>
    </recommendedName>
</protein>
<dbReference type="AlphaFoldDB" id="A0AAE6V5Q3"/>
<dbReference type="Proteomes" id="UP000465031">
    <property type="component" value="Chromosome"/>
</dbReference>
<organism evidence="2 3">
    <name type="scientific">Rathayibacter tanaceti</name>
    <dbReference type="NCBI Taxonomy" id="1671680"/>
    <lineage>
        <taxon>Bacteria</taxon>
        <taxon>Bacillati</taxon>
        <taxon>Actinomycetota</taxon>
        <taxon>Actinomycetes</taxon>
        <taxon>Micrococcales</taxon>
        <taxon>Microbacteriaceae</taxon>
        <taxon>Rathayibacter</taxon>
    </lineage>
</organism>
<dbReference type="SUPFAM" id="SSF51110">
    <property type="entry name" value="alpha-D-mannose-specific plant lectins"/>
    <property type="match status" value="1"/>
</dbReference>
<evidence type="ECO:0000313" key="2">
    <source>
        <dbReference type="EMBL" id="QHC55098.1"/>
    </source>
</evidence>
<dbReference type="SMART" id="SM00108">
    <property type="entry name" value="B_lectin"/>
    <property type="match status" value="1"/>
</dbReference>
<dbReference type="RefSeq" id="WP_158286136.1">
    <property type="nucleotide sequence ID" value="NZ_CP047186.1"/>
</dbReference>
<dbReference type="KEGG" id="rte:GSU10_05250"/>
<name>A0AAE6V5Q3_9MICO</name>
<dbReference type="Gene3D" id="2.90.10.30">
    <property type="match status" value="1"/>
</dbReference>
<dbReference type="InterPro" id="IPR001480">
    <property type="entry name" value="Bulb-type_lectin_dom"/>
</dbReference>